<organism evidence="1 2">
    <name type="scientific">Schaalia georgiae</name>
    <dbReference type="NCBI Taxonomy" id="52768"/>
    <lineage>
        <taxon>Bacteria</taxon>
        <taxon>Bacillati</taxon>
        <taxon>Actinomycetota</taxon>
        <taxon>Actinomycetes</taxon>
        <taxon>Actinomycetales</taxon>
        <taxon>Actinomycetaceae</taxon>
        <taxon>Schaalia</taxon>
    </lineage>
</organism>
<protein>
    <submittedName>
        <fullName evidence="1">Alpha/beta hydrolase</fullName>
    </submittedName>
</protein>
<dbReference type="Proteomes" id="UP000718630">
    <property type="component" value="Unassembled WGS sequence"/>
</dbReference>
<sequence>MSLEMALTRGVFRLAPRMLDSEELTRRSMALPR</sequence>
<gene>
    <name evidence="1" type="ORF">HXK03_03100</name>
</gene>
<dbReference type="GO" id="GO:0016787">
    <property type="term" value="F:hydrolase activity"/>
    <property type="evidence" value="ECO:0007669"/>
    <property type="project" value="UniProtKB-KW"/>
</dbReference>
<keyword evidence="1" id="KW-0378">Hydrolase</keyword>
<name>A0A929N1B2_9ACTO</name>
<dbReference type="EMBL" id="JABZFZ010000111">
    <property type="protein sequence ID" value="MBF0939850.1"/>
    <property type="molecule type" value="Genomic_DNA"/>
</dbReference>
<evidence type="ECO:0000313" key="2">
    <source>
        <dbReference type="Proteomes" id="UP000718630"/>
    </source>
</evidence>
<dbReference type="AlphaFoldDB" id="A0A929N1B2"/>
<accession>A0A929N1B2</accession>
<feature type="non-terminal residue" evidence="1">
    <location>
        <position position="33"/>
    </location>
</feature>
<comment type="caution">
    <text evidence="1">The sequence shown here is derived from an EMBL/GenBank/DDBJ whole genome shotgun (WGS) entry which is preliminary data.</text>
</comment>
<reference evidence="1" key="1">
    <citation type="submission" date="2020-04" db="EMBL/GenBank/DDBJ databases">
        <title>Deep metagenomics examines the oral microbiome during advanced dental caries in children, revealing novel taxa and co-occurrences with host molecules.</title>
        <authorList>
            <person name="Baker J.L."/>
            <person name="Morton J.T."/>
            <person name="Dinis M."/>
            <person name="Alvarez R."/>
            <person name="Tran N.C."/>
            <person name="Knight R."/>
            <person name="Edlund A."/>
        </authorList>
    </citation>
    <scope>NUCLEOTIDE SEQUENCE</scope>
    <source>
        <strain evidence="1">JCVI_32_bin.64</strain>
    </source>
</reference>
<proteinExistence type="predicted"/>
<evidence type="ECO:0000313" key="1">
    <source>
        <dbReference type="EMBL" id="MBF0939850.1"/>
    </source>
</evidence>